<dbReference type="Pfam" id="PF00481">
    <property type="entry name" value="PP2C"/>
    <property type="match status" value="1"/>
</dbReference>
<gene>
    <name evidence="3" type="ORF">RMAR1173_LOCUS8425</name>
</gene>
<feature type="domain" description="PPM-type phosphatase" evidence="2">
    <location>
        <begin position="335"/>
        <end position="620"/>
    </location>
</feature>
<proteinExistence type="predicted"/>
<evidence type="ECO:0000256" key="1">
    <source>
        <dbReference type="SAM" id="MobiDB-lite"/>
    </source>
</evidence>
<sequence>MAAILRNKAGSPLGTSLDAYAGGEGDETESIPGGMDHAESKIADVFPTKLRRGNTVTQIPGSKGAAKKKKPAGAGRESRGASRGTSTASRTQSRVRRNDDSKATQFSNNPDLPVIEKVSKYIASAGVPVVQFRTVQLPDGKLQLQRRAVRFFTDEREGNAKLRIVRASNDPRKGGATVIQTVITKQIQRVLLGAETMTMKRAVKDIPVGTDVKPVQEDSCLSLIYADEYMDFEVIEHSAVKASEFKLWLIDVSVENSMTEPPPPSADDPAAMGFGLPRLRVKRDDLTTDAANFVASTEYCLLPSMQDEMLRYRTRTAGFPSDVIGSVSCHGMEPSADDNSGRRGADTIHGKKNQDAGAVICPLLGDDMSTALFCVLDGHGEEGHHVSHFCMRRIAETLQKQRKQTLADPAEAMRSAFVQANEVLAQQHPQWGNHGGTTSVCVLLIGSQCWIANCGDSRFVIARRNRRTEPPTAIDISHDQTPLVPSEKERLTAEGGFVAQDENETEARVWLDSDMTCGLAMSRSLGDLPFKAIGVTAEPEVTKHVLTDADEFLIGASDGVWSVMSSQEAIELIHVQARGLGSESVHALRASQQVIREAARRWKDEEGDYRDDITALVVKIPAFLAAGQGASAGEAPRRRSSAKSLRRNSAPMMQPMKPGHRASTHRAPPPTWKGHRKSMASPAGGRKITL</sequence>
<dbReference type="InterPro" id="IPR015655">
    <property type="entry name" value="PP2C"/>
</dbReference>
<evidence type="ECO:0000259" key="2">
    <source>
        <dbReference type="PROSITE" id="PS51746"/>
    </source>
</evidence>
<dbReference type="PANTHER" id="PTHR47992">
    <property type="entry name" value="PROTEIN PHOSPHATASE"/>
    <property type="match status" value="1"/>
</dbReference>
<dbReference type="SUPFAM" id="SSF81606">
    <property type="entry name" value="PP2C-like"/>
    <property type="match status" value="1"/>
</dbReference>
<dbReference type="SMART" id="SM00331">
    <property type="entry name" value="PP2C_SIG"/>
    <property type="match status" value="1"/>
</dbReference>
<dbReference type="GO" id="GO:0004722">
    <property type="term" value="F:protein serine/threonine phosphatase activity"/>
    <property type="evidence" value="ECO:0007669"/>
    <property type="project" value="InterPro"/>
</dbReference>
<dbReference type="InterPro" id="IPR036457">
    <property type="entry name" value="PPM-type-like_dom_sf"/>
</dbReference>
<dbReference type="EMBL" id="HBHJ01012910">
    <property type="protein sequence ID" value="CAD9681901.1"/>
    <property type="molecule type" value="Transcribed_RNA"/>
</dbReference>
<accession>A0A7S2WD43</accession>
<dbReference type="AlphaFoldDB" id="A0A7S2WD43"/>
<protein>
    <recommendedName>
        <fullName evidence="2">PPM-type phosphatase domain-containing protein</fullName>
    </recommendedName>
</protein>
<feature type="region of interest" description="Disordered" evidence="1">
    <location>
        <begin position="1"/>
        <end position="110"/>
    </location>
</feature>
<name>A0A7S2WD43_9STRA</name>
<dbReference type="Gene3D" id="3.60.40.10">
    <property type="entry name" value="PPM-type phosphatase domain"/>
    <property type="match status" value="1"/>
</dbReference>
<dbReference type="SMART" id="SM00332">
    <property type="entry name" value="PP2Cc"/>
    <property type="match status" value="1"/>
</dbReference>
<evidence type="ECO:0000313" key="3">
    <source>
        <dbReference type="EMBL" id="CAD9681901.1"/>
    </source>
</evidence>
<dbReference type="PROSITE" id="PS51746">
    <property type="entry name" value="PPM_2"/>
    <property type="match status" value="1"/>
</dbReference>
<organism evidence="3">
    <name type="scientific">Rhizochromulina marina</name>
    <dbReference type="NCBI Taxonomy" id="1034831"/>
    <lineage>
        <taxon>Eukaryota</taxon>
        <taxon>Sar</taxon>
        <taxon>Stramenopiles</taxon>
        <taxon>Ochrophyta</taxon>
        <taxon>Dictyochophyceae</taxon>
        <taxon>Rhizochromulinales</taxon>
        <taxon>Rhizochromulina</taxon>
    </lineage>
</organism>
<reference evidence="3" key="1">
    <citation type="submission" date="2021-01" db="EMBL/GenBank/DDBJ databases">
        <authorList>
            <person name="Corre E."/>
            <person name="Pelletier E."/>
            <person name="Niang G."/>
            <person name="Scheremetjew M."/>
            <person name="Finn R."/>
            <person name="Kale V."/>
            <person name="Holt S."/>
            <person name="Cochrane G."/>
            <person name="Meng A."/>
            <person name="Brown T."/>
            <person name="Cohen L."/>
        </authorList>
    </citation>
    <scope>NUCLEOTIDE SEQUENCE</scope>
    <source>
        <strain evidence="3">CCMP1243</strain>
    </source>
</reference>
<dbReference type="InterPro" id="IPR001932">
    <property type="entry name" value="PPM-type_phosphatase-like_dom"/>
</dbReference>
<dbReference type="CDD" id="cd00143">
    <property type="entry name" value="PP2Cc"/>
    <property type="match status" value="1"/>
</dbReference>
<feature type="region of interest" description="Disordered" evidence="1">
    <location>
        <begin position="628"/>
        <end position="690"/>
    </location>
</feature>